<dbReference type="AlphaFoldDB" id="A0A502G4P2"/>
<keyword evidence="1" id="KW-0472">Membrane</keyword>
<name>A0A502G4P2_9SPHN</name>
<dbReference type="RefSeq" id="WP_140846866.1">
    <property type="nucleotide sequence ID" value="NZ_RCZC01000001.1"/>
</dbReference>
<sequence length="225" mass="24954">MDFMKWLNSLGDLLYEVMSWLIFYPITLWRTLTNPLAMMRYSDTELGDLEEDQFDDTLNPPLFLVLSLLLTQAIDVALGGGTNPIIAQKAGLAGYITDSTTLLALRLILFSLFPLIFAARLLRAKRVKITRQRLKSPFYAQCYACAPFALFLGAALSLGHAAIPEARAVGTVLAGAALLAYLFAQTLWFARNLEQSMVRAFGNTLRAFFEACGAFLFLAILFVAH</sequence>
<gene>
    <name evidence="2" type="ORF">EAH76_01060</name>
</gene>
<reference evidence="2 3" key="1">
    <citation type="journal article" date="2019" name="Environ. Microbiol.">
        <title>Species interactions and distinct microbial communities in high Arctic permafrost affected cryosols are associated with the CH4 and CO2 gas fluxes.</title>
        <authorList>
            <person name="Altshuler I."/>
            <person name="Hamel J."/>
            <person name="Turney S."/>
            <person name="Magnuson E."/>
            <person name="Levesque R."/>
            <person name="Greer C."/>
            <person name="Whyte L.G."/>
        </authorList>
    </citation>
    <scope>NUCLEOTIDE SEQUENCE [LARGE SCALE GENOMIC DNA]</scope>
    <source>
        <strain evidence="2 3">E6.1</strain>
    </source>
</reference>
<feature type="transmembrane region" description="Helical" evidence="1">
    <location>
        <begin position="169"/>
        <end position="193"/>
    </location>
</feature>
<comment type="caution">
    <text evidence="2">The sequence shown here is derived from an EMBL/GenBank/DDBJ whole genome shotgun (WGS) entry which is preliminary data.</text>
</comment>
<accession>A0A502G4P2</accession>
<dbReference type="Proteomes" id="UP000319931">
    <property type="component" value="Unassembled WGS sequence"/>
</dbReference>
<evidence type="ECO:0000256" key="1">
    <source>
        <dbReference type="SAM" id="Phobius"/>
    </source>
</evidence>
<proteinExistence type="predicted"/>
<evidence type="ECO:0000313" key="3">
    <source>
        <dbReference type="Proteomes" id="UP000319931"/>
    </source>
</evidence>
<dbReference type="OrthoDB" id="8820484at2"/>
<keyword evidence="1" id="KW-0812">Transmembrane</keyword>
<evidence type="ECO:0000313" key="2">
    <source>
        <dbReference type="EMBL" id="TPG56196.1"/>
    </source>
</evidence>
<protein>
    <recommendedName>
        <fullName evidence="4">Permease</fullName>
    </recommendedName>
</protein>
<keyword evidence="1" id="KW-1133">Transmembrane helix</keyword>
<organism evidence="2 3">
    <name type="scientific">Sphingomonas glacialis</name>
    <dbReference type="NCBI Taxonomy" id="658225"/>
    <lineage>
        <taxon>Bacteria</taxon>
        <taxon>Pseudomonadati</taxon>
        <taxon>Pseudomonadota</taxon>
        <taxon>Alphaproteobacteria</taxon>
        <taxon>Sphingomonadales</taxon>
        <taxon>Sphingomonadaceae</taxon>
        <taxon>Sphingomonas</taxon>
    </lineage>
</organism>
<keyword evidence="3" id="KW-1185">Reference proteome</keyword>
<feature type="transmembrane region" description="Helical" evidence="1">
    <location>
        <begin position="143"/>
        <end position="163"/>
    </location>
</feature>
<feature type="transmembrane region" description="Helical" evidence="1">
    <location>
        <begin position="205"/>
        <end position="224"/>
    </location>
</feature>
<evidence type="ECO:0008006" key="4">
    <source>
        <dbReference type="Google" id="ProtNLM"/>
    </source>
</evidence>
<feature type="transmembrane region" description="Helical" evidence="1">
    <location>
        <begin position="13"/>
        <end position="32"/>
    </location>
</feature>
<feature type="transmembrane region" description="Helical" evidence="1">
    <location>
        <begin position="102"/>
        <end position="122"/>
    </location>
</feature>
<dbReference type="EMBL" id="RCZC01000001">
    <property type="protein sequence ID" value="TPG56196.1"/>
    <property type="molecule type" value="Genomic_DNA"/>
</dbReference>